<accession>A0A073B694</accession>
<dbReference type="InterPro" id="IPR005467">
    <property type="entry name" value="His_kinase_dom"/>
</dbReference>
<evidence type="ECO:0000256" key="6">
    <source>
        <dbReference type="ARBA" id="ARBA00022777"/>
    </source>
</evidence>
<keyword evidence="6" id="KW-0418">Kinase</keyword>
<gene>
    <name evidence="10" type="ORF">GU90_18600</name>
</gene>
<dbReference type="GO" id="GO:0004673">
    <property type="term" value="F:protein histidine kinase activity"/>
    <property type="evidence" value="ECO:0007669"/>
    <property type="project" value="UniProtKB-EC"/>
</dbReference>
<evidence type="ECO:0000259" key="9">
    <source>
        <dbReference type="PROSITE" id="PS50109"/>
    </source>
</evidence>
<dbReference type="InterPro" id="IPR013587">
    <property type="entry name" value="Nitrate/nitrite_sensing"/>
</dbReference>
<dbReference type="eggNOG" id="COG0642">
    <property type="taxonomic scope" value="Bacteria"/>
</dbReference>
<evidence type="ECO:0000256" key="4">
    <source>
        <dbReference type="ARBA" id="ARBA00022679"/>
    </source>
</evidence>
<dbReference type="InterPro" id="IPR050428">
    <property type="entry name" value="TCS_sensor_his_kinase"/>
</dbReference>
<keyword evidence="7" id="KW-1133">Transmembrane helix</keyword>
<dbReference type="AlphaFoldDB" id="A0A073B694"/>
<proteinExistence type="predicted"/>
<evidence type="ECO:0000256" key="1">
    <source>
        <dbReference type="ARBA" id="ARBA00000085"/>
    </source>
</evidence>
<dbReference type="Pfam" id="PF02518">
    <property type="entry name" value="HATPase_c"/>
    <property type="match status" value="1"/>
</dbReference>
<keyword evidence="7" id="KW-0472">Membrane</keyword>
<dbReference type="GO" id="GO:0005886">
    <property type="term" value="C:plasma membrane"/>
    <property type="evidence" value="ECO:0007669"/>
    <property type="project" value="TreeGrafter"/>
</dbReference>
<evidence type="ECO:0000256" key="7">
    <source>
        <dbReference type="ARBA" id="ARBA00022989"/>
    </source>
</evidence>
<dbReference type="CDD" id="cd06225">
    <property type="entry name" value="HAMP"/>
    <property type="match status" value="1"/>
</dbReference>
<dbReference type="EMBL" id="JNVU01000048">
    <property type="protein sequence ID" value="KEI43134.1"/>
    <property type="molecule type" value="Genomic_DNA"/>
</dbReference>
<dbReference type="STRING" id="28042.GU90_18600"/>
<feature type="compositionally biased region" description="Polar residues" evidence="8">
    <location>
        <begin position="819"/>
        <end position="833"/>
    </location>
</feature>
<keyword evidence="11" id="KW-1185">Reference proteome</keyword>
<dbReference type="Gene3D" id="3.30.565.10">
    <property type="entry name" value="Histidine kinase-like ATPase, C-terminal domain"/>
    <property type="match status" value="1"/>
</dbReference>
<evidence type="ECO:0000256" key="3">
    <source>
        <dbReference type="ARBA" id="ARBA00022553"/>
    </source>
</evidence>
<dbReference type="InterPro" id="IPR003594">
    <property type="entry name" value="HATPase_dom"/>
</dbReference>
<dbReference type="SMART" id="SM00387">
    <property type="entry name" value="HATPase_c"/>
    <property type="match status" value="1"/>
</dbReference>
<feature type="region of interest" description="Disordered" evidence="8">
    <location>
        <begin position="636"/>
        <end position="687"/>
    </location>
</feature>
<dbReference type="PROSITE" id="PS50109">
    <property type="entry name" value="HIS_KIN"/>
    <property type="match status" value="1"/>
</dbReference>
<keyword evidence="4" id="KW-0808">Transferase</keyword>
<dbReference type="PANTHER" id="PTHR45436:SF5">
    <property type="entry name" value="SENSOR HISTIDINE KINASE TRCS"/>
    <property type="match status" value="1"/>
</dbReference>
<feature type="region of interest" description="Disordered" evidence="8">
    <location>
        <begin position="709"/>
        <end position="897"/>
    </location>
</feature>
<evidence type="ECO:0000313" key="10">
    <source>
        <dbReference type="EMBL" id="KEI43134.1"/>
    </source>
</evidence>
<evidence type="ECO:0000256" key="2">
    <source>
        <dbReference type="ARBA" id="ARBA00012438"/>
    </source>
</evidence>
<feature type="compositionally biased region" description="Low complexity" evidence="8">
    <location>
        <begin position="795"/>
        <end position="807"/>
    </location>
</feature>
<dbReference type="SUPFAM" id="SSF55874">
    <property type="entry name" value="ATPase domain of HSP90 chaperone/DNA topoisomerase II/histidine kinase"/>
    <property type="match status" value="1"/>
</dbReference>
<dbReference type="InterPro" id="IPR036890">
    <property type="entry name" value="HATPase_C_sf"/>
</dbReference>
<name>A0A073B694_9PSEU</name>
<feature type="compositionally biased region" description="Polar residues" evidence="8">
    <location>
        <begin position="665"/>
        <end position="675"/>
    </location>
</feature>
<dbReference type="EC" id="2.7.13.3" evidence="2"/>
<dbReference type="Pfam" id="PF08376">
    <property type="entry name" value="NIT"/>
    <property type="match status" value="1"/>
</dbReference>
<dbReference type="PANTHER" id="PTHR45436">
    <property type="entry name" value="SENSOR HISTIDINE KINASE YKOH"/>
    <property type="match status" value="1"/>
</dbReference>
<evidence type="ECO:0000256" key="5">
    <source>
        <dbReference type="ARBA" id="ARBA00022692"/>
    </source>
</evidence>
<keyword evidence="5" id="KW-0812">Transmembrane</keyword>
<sequence>MLFTVIIGTLQIVEHLHHGREYRAMEQVVEATRSVQSAISHLQTERGLAVESLLPGQNDHRQLEAQLTKTDQSIAVVKNQLTAATGRELQFARTEAEQQLAELPKARQAVRSDQADPDAVITTYTRAISYLLALDRAMISQISSSSVVSAATAAHELSKINEEIHLQEALISVGLSQNQFSNEHLALLAGSEARRTTAVQEFRAAASPQQRQEYDQLYADPEFLARETTVQLAMMSGGPGQPATPPVSTQTWKNQSRSTLDELAGIKQQLNTTLEQAATSLKAASVRMAVIHTVLLLAALLTAAALVAVVCRQLVQSLATLQRSALDAAQRQLPKAVEQIRNGNSQRISVDRVPVDTRDEIGDVARAFDAVNTQALNLATEQAQLRRTYHDSFINISRRSQSLLERQLQLFEQLERDEEDPEQLATLFRLDHLSTRMRRNNENLMVISGAEISRRLTQSTSPADLVRAAISEIEHYPRVIVQPLPNTKVVSYVANDMVRLLAELIDNAANFSSPDTEVTVTGHRNDDNDLVLTITDRGIGMSPEQLAAVNERLTADGELDSATSRRMGLFVVSRLANRHGIKVRLHPGPQNIGVRTTVTVDSSLLADAEVPTVHHLAAQTVASDGAAYEQARFGWEAPEDIPKPRNGFQLGKQPEAAAAEPRNGHQVTNGASLDQQGAPEAEPTGGTDLSAWFVTEQETNPAQAQIAVRCPSTPPEDSPEGTATPGDGPSSAETPDDPAWDFATDQAQRKVDELAAQQPAKFTQAGLPLRTPQRNLLPAMPEENSHGAPDHTVRNARASSSRLASFRQGVRRGRHESKLSQNGQGEQNSSPTQGKDEPAASEHTAAGLPRRTPRTPEHQPEPKGNAAVPPRDADEVRGRMTGLQRGLRDSKHSSSHK</sequence>
<comment type="catalytic activity">
    <reaction evidence="1">
        <text>ATP + protein L-histidine = ADP + protein N-phospho-L-histidine.</text>
        <dbReference type="EC" id="2.7.13.3"/>
    </reaction>
</comment>
<comment type="caution">
    <text evidence="10">The sequence shown here is derived from an EMBL/GenBank/DDBJ whole genome shotgun (WGS) entry which is preliminary data.</text>
</comment>
<feature type="domain" description="Histidine kinase" evidence="9">
    <location>
        <begin position="497"/>
        <end position="604"/>
    </location>
</feature>
<protein>
    <recommendedName>
        <fullName evidence="2">histidine kinase</fullName>
        <ecNumber evidence="2">2.7.13.3</ecNumber>
    </recommendedName>
</protein>
<organism evidence="10 11">
    <name type="scientific">Saccharopolyspora rectivirgula</name>
    <dbReference type="NCBI Taxonomy" id="28042"/>
    <lineage>
        <taxon>Bacteria</taxon>
        <taxon>Bacillati</taxon>
        <taxon>Actinomycetota</taxon>
        <taxon>Actinomycetes</taxon>
        <taxon>Pseudonocardiales</taxon>
        <taxon>Pseudonocardiaceae</taxon>
        <taxon>Saccharopolyspora</taxon>
    </lineage>
</organism>
<dbReference type="Proteomes" id="UP000031419">
    <property type="component" value="Unassembled WGS sequence"/>
</dbReference>
<feature type="compositionally biased region" description="Basic and acidic residues" evidence="8">
    <location>
        <begin position="783"/>
        <end position="793"/>
    </location>
</feature>
<keyword evidence="3" id="KW-0597">Phosphoprotein</keyword>
<reference evidence="10 11" key="1">
    <citation type="submission" date="2014-06" db="EMBL/GenBank/DDBJ databases">
        <title>Saccharopolyspora rectivirgula DSM-43113 Genome sequencing.</title>
        <authorList>
            <person name="Barrera C."/>
            <person name="Millon L."/>
            <person name="Rognon B."/>
            <person name="Zaugg C."/>
            <person name="Monod M."/>
        </authorList>
    </citation>
    <scope>NUCLEOTIDE SEQUENCE [LARGE SCALE GENOMIC DNA]</scope>
    <source>
        <strain evidence="10 11">DSM 43113</strain>
    </source>
</reference>
<evidence type="ECO:0000313" key="11">
    <source>
        <dbReference type="Proteomes" id="UP000031419"/>
    </source>
</evidence>
<evidence type="ECO:0000256" key="8">
    <source>
        <dbReference type="SAM" id="MobiDB-lite"/>
    </source>
</evidence>
<dbReference type="GO" id="GO:0000160">
    <property type="term" value="P:phosphorelay signal transduction system"/>
    <property type="evidence" value="ECO:0007669"/>
    <property type="project" value="TreeGrafter"/>
</dbReference>
<feature type="compositionally biased region" description="Basic and acidic residues" evidence="8">
    <location>
        <begin position="886"/>
        <end position="897"/>
    </location>
</feature>
<dbReference type="Gene3D" id="6.10.340.10">
    <property type="match status" value="1"/>
</dbReference>